<evidence type="ECO:0000313" key="3">
    <source>
        <dbReference type="Proteomes" id="UP001530315"/>
    </source>
</evidence>
<organism evidence="2 3">
    <name type="scientific">Stephanodiscus triporus</name>
    <dbReference type="NCBI Taxonomy" id="2934178"/>
    <lineage>
        <taxon>Eukaryota</taxon>
        <taxon>Sar</taxon>
        <taxon>Stramenopiles</taxon>
        <taxon>Ochrophyta</taxon>
        <taxon>Bacillariophyta</taxon>
        <taxon>Coscinodiscophyceae</taxon>
        <taxon>Thalassiosirophycidae</taxon>
        <taxon>Stephanodiscales</taxon>
        <taxon>Stephanodiscaceae</taxon>
        <taxon>Stephanodiscus</taxon>
    </lineage>
</organism>
<evidence type="ECO:0000256" key="1">
    <source>
        <dbReference type="SAM" id="MobiDB-lite"/>
    </source>
</evidence>
<dbReference type="Proteomes" id="UP001530315">
    <property type="component" value="Unassembled WGS sequence"/>
</dbReference>
<sequence>MGVSFGRYHKEVPTPTPQSNFIYAWHYFGDSNRSIMEDHPILDNEQPSAFCIALGRSNCLTLFKVLNTVLLSDVAHADVYLLVAATLLAILALAQKFNVFTRPPPVPTKQLPRRPLLQLLFKPDGDVIDTAASSNGRAVLTGSAIGSSPEEDGISLFTEDEVSTPLGGSLLTHGINAGGEKDGNMGKSLPPKQQSSRKKAANRQKQSNKNTILHGLPDSFAPLLSSSEMEVVTTAITADLIHAIQIQAQVRLRQGRHIIPLDKDERRPQFWFDSKDMHDIMAHGNPDEASIKKGCKVSASVTVGSERFSLDEDLDTTRRTTSRSRPMVKGADLIFDPPLRLGNVAPTLLHFPNLFEDRALPKLRRIQVVGFIIEYLASMWFLLEKLLWMIESRCQVHLGRVKLTPIFRGTVGIDGTYQWRLSLSFTGHVLLFNWIPIPFISFQLPSFIIPQPHALLEFLMTKQPLASARLRRENICDEKILVAALNALDTWSTTVKAVVTPPAVEVDLTMAGGLTLSFEMMHGREVAHCRRESIAPPTVVGIPRVTSGESITTWVTNQQNAPTDSVQLRHKNVSGTQSGRLPEKMFDSNSLTPWYLETSIDGLVSNDKIVVNVSRCLGRHEDEYAAIPSRSMFTLSGSILMCRANESTTLSDRRPCPSPGRHKRSISQTIEGDSPPIHALLLFPETYVPNSNRSSNYLVEYDYAFDIGEETNLDAVSLTYGASHPMLKGGTIVSCILESIYAYGSIFAREGAVADPSETLRKRNILRHLPAVDFTAGIQNTYLPKQSVNYFDDGNTRSIPEMDGGRVMFRALGGLDESTTSRKSLKSSVLEGIKFIADFGVSSFASASETKVNEFPELEIFEGSRLCSFILGTFDGSVTCHLRPQPLSSGLKSSSSGPNVFNPLEAYELDFSGSSVALRLKEASFNLDHRRVIIPTETTFAVKVQHSVVNMMFEGTTQCELAWDFQGSSPVLQTTKPGQTPAHSSHEERQQAFLLIKALCQGRLNLDVSSVGGISFRQASTTREDKRGLYDWKFFNAIVSPDDDSPARILDVLHDKKTMHQLLDITKLINADIERTLRYVLTKVWRAREIIDKEGISDPGEVIPGYKMARLVSLFLSDDDSQVNEILPIIRRVVAGNGLDVVKAKELLRKHVEAYDDWAAEIDRAVKLAAVLLGPMSSIQQPIEETEVPPLSECIDPSRYEGIPTAKDLYQILQDKPQLPLDQSFSNLVSRIAPYMTLPQCHYVLHLRPSSHWHPFDLKRLRYVYSIKKKVHEISESYGGLSFMPQSFFVSVFLGEATRSSLRAAIINQDDEHNEMNIEAVNVERRTALSTLRQRKFGVSVRVNDDDVDNFIMSPAGRVASMSNLASSQNHTYRQISPLPPSSRVEDLLGDSLLGPKDIAVLLQAGLTSAMKGSTVVQLNQRMLLDLMASQPKAFAIAVLAELGNDGPRALASALMALCDLDQGSFKEKHCINMHNLLESWLPGGLKIPRREDYLAGGRWARQSFYDAMYSVAVSILDLSEAYTGLKLRIQQVRHQKERDPLPVPMELASQNQLSTKLTSAIESAIGKISMADELGQKVIHELRKHKKMSRECPDAIAAYEEAFAACSQVLSIDKNAFQATWFKNFYRRNYDALMVKSIFNNVMDDVDNVRVWMEALRRGSTGVDLNDSEGLNRSPPSGYMFDAFDSAMKTVMTPIPPPVKKLDCSISKPFFTCPEMQTEQDLIDGIIEAIFYDERERENIKCDPLARLLISNKPGHYHFTIISAMGVITEGKKGLELQNAIERLEKERGVKTIRADTGTARSIDYNATKIEEAVEIATKLKRPFGLVGYSQGCANELNFESRMISGTPDQQSVITSPECGLICRQLLFSAANGSIHGPAGEAKAHQLITMCEDFFKYQQGFFSRAFISSTLEIITGILDSSAFHKAMGGVKSFFPDAVRAFWREAQHCSHIPTCVLRGVVEEHTTPESLEMICNMLTKQSGSALHDSQVHVYDAVGHPVYVRNRNARILKSTDMGGAIQRTHHWSPLSDEVEYVRTTRDVIHACFDCAKDRHIFPWCDVNARFGIIRYAGTEGKSHENTIGNTEISV</sequence>
<proteinExistence type="predicted"/>
<name>A0ABD3NFZ1_9STRA</name>
<feature type="region of interest" description="Disordered" evidence="1">
    <location>
        <begin position="168"/>
        <end position="214"/>
    </location>
</feature>
<dbReference type="EMBL" id="JALLAZ020001530">
    <property type="protein sequence ID" value="KAL3773451.1"/>
    <property type="molecule type" value="Genomic_DNA"/>
</dbReference>
<protein>
    <submittedName>
        <fullName evidence="2">Uncharacterized protein</fullName>
    </submittedName>
</protein>
<evidence type="ECO:0000313" key="2">
    <source>
        <dbReference type="EMBL" id="KAL3773451.1"/>
    </source>
</evidence>
<comment type="caution">
    <text evidence="2">The sequence shown here is derived from an EMBL/GenBank/DDBJ whole genome shotgun (WGS) entry which is preliminary data.</text>
</comment>
<accession>A0ABD3NFZ1</accession>
<reference evidence="2 3" key="1">
    <citation type="submission" date="2024-10" db="EMBL/GenBank/DDBJ databases">
        <title>Updated reference genomes for cyclostephanoid diatoms.</title>
        <authorList>
            <person name="Roberts W.R."/>
            <person name="Alverson A.J."/>
        </authorList>
    </citation>
    <scope>NUCLEOTIDE SEQUENCE [LARGE SCALE GENOMIC DNA]</scope>
    <source>
        <strain evidence="2 3">AJA276-08</strain>
    </source>
</reference>
<feature type="region of interest" description="Disordered" evidence="1">
    <location>
        <begin position="650"/>
        <end position="669"/>
    </location>
</feature>
<gene>
    <name evidence="2" type="ORF">ACHAW5_003656</name>
</gene>
<keyword evidence="3" id="KW-1185">Reference proteome</keyword>